<dbReference type="EMBL" id="LAZR01045888">
    <property type="protein sequence ID" value="KKK97798.1"/>
    <property type="molecule type" value="Genomic_DNA"/>
</dbReference>
<accession>A0A0F8ZV68</accession>
<organism evidence="1">
    <name type="scientific">marine sediment metagenome</name>
    <dbReference type="NCBI Taxonomy" id="412755"/>
    <lineage>
        <taxon>unclassified sequences</taxon>
        <taxon>metagenomes</taxon>
        <taxon>ecological metagenomes</taxon>
    </lineage>
</organism>
<name>A0A0F8ZV68_9ZZZZ</name>
<reference evidence="1" key="1">
    <citation type="journal article" date="2015" name="Nature">
        <title>Complex archaea that bridge the gap between prokaryotes and eukaryotes.</title>
        <authorList>
            <person name="Spang A."/>
            <person name="Saw J.H."/>
            <person name="Jorgensen S.L."/>
            <person name="Zaremba-Niedzwiedzka K."/>
            <person name="Martijn J."/>
            <person name="Lind A.E."/>
            <person name="van Eijk R."/>
            <person name="Schleper C."/>
            <person name="Guy L."/>
            <person name="Ettema T.J."/>
        </authorList>
    </citation>
    <scope>NUCLEOTIDE SEQUENCE</scope>
</reference>
<evidence type="ECO:0000313" key="1">
    <source>
        <dbReference type="EMBL" id="KKK97798.1"/>
    </source>
</evidence>
<gene>
    <name evidence="1" type="ORF">LCGC14_2649140</name>
</gene>
<comment type="caution">
    <text evidence="1">The sequence shown here is derived from an EMBL/GenBank/DDBJ whole genome shotgun (WGS) entry which is preliminary data.</text>
</comment>
<protein>
    <submittedName>
        <fullName evidence="1">Uncharacterized protein</fullName>
    </submittedName>
</protein>
<dbReference type="AlphaFoldDB" id="A0A0F8ZV68"/>
<sequence>MALTKIVTPISVKQQMDKLWNVTLNLKILDDAVEVYSQDFSVRYREGEDIANKESKFQIKMQKAIDDYKGEQVIFTHAKMDTMVTNLNNNLEV</sequence>
<proteinExistence type="predicted"/>